<evidence type="ECO:0000313" key="2">
    <source>
        <dbReference type="Proteomes" id="UP000236047"/>
    </source>
</evidence>
<proteinExistence type="predicted"/>
<protein>
    <submittedName>
        <fullName evidence="1">Uncharacterized protein</fullName>
    </submittedName>
</protein>
<dbReference type="EMBL" id="LJSN01000003">
    <property type="protein sequence ID" value="PNE37437.1"/>
    <property type="molecule type" value="Genomic_DNA"/>
</dbReference>
<keyword evidence="2" id="KW-1185">Reference proteome</keyword>
<comment type="caution">
    <text evidence="1">The sequence shown here is derived from an EMBL/GenBank/DDBJ whole genome shotgun (WGS) entry which is preliminary data.</text>
</comment>
<sequence length="72" mass="8034">MGDIFGCFGKWFLNGFPCSFDDLSVKWTTYCALTVVGFAEVATGEGSFRDEIKDHLIYVRAGDFDQVECHAV</sequence>
<dbReference type="Proteomes" id="UP000236047">
    <property type="component" value="Unassembled WGS sequence"/>
</dbReference>
<gene>
    <name evidence="1" type="ORF">AOB60_24320</name>
</gene>
<evidence type="ECO:0000313" key="1">
    <source>
        <dbReference type="EMBL" id="PNE37437.1"/>
    </source>
</evidence>
<reference evidence="2" key="1">
    <citation type="submission" date="2015-09" db="EMBL/GenBank/DDBJ databases">
        <authorList>
            <person name="Graham D.E."/>
            <person name="Mahan K.M."/>
            <person name="Klingeman D.M."/>
            <person name="Fida T."/>
            <person name="Giannone R.J."/>
            <person name="Hettich R.L."/>
            <person name="Parry R.J."/>
            <person name="Spain J.C."/>
        </authorList>
    </citation>
    <scope>NUCLEOTIDE SEQUENCE [LARGE SCALE GENOMIC DNA]</scope>
    <source>
        <strain evidence="2">JCM 4701</strain>
    </source>
</reference>
<organism evidence="1 2">
    <name type="scientific">Streptomyces noursei</name>
    <name type="common">Streptomyces albulus</name>
    <dbReference type="NCBI Taxonomy" id="1971"/>
    <lineage>
        <taxon>Bacteria</taxon>
        <taxon>Bacillati</taxon>
        <taxon>Actinomycetota</taxon>
        <taxon>Actinomycetes</taxon>
        <taxon>Kitasatosporales</taxon>
        <taxon>Streptomycetaceae</taxon>
        <taxon>Streptomyces</taxon>
    </lineage>
</organism>
<name>A0A2N8P8T8_STRNR</name>
<accession>A0A2N8P8T8</accession>
<dbReference type="AlphaFoldDB" id="A0A2N8P8T8"/>